<dbReference type="GO" id="GO:0016020">
    <property type="term" value="C:membrane"/>
    <property type="evidence" value="ECO:0007669"/>
    <property type="project" value="UniProtKB-SubCell"/>
</dbReference>
<name>A0AA97I1M7_9SPHN</name>
<keyword evidence="4 5" id="KW-0472">Membrane</keyword>
<evidence type="ECO:0000256" key="4">
    <source>
        <dbReference type="ARBA" id="ARBA00023136"/>
    </source>
</evidence>
<keyword evidence="3 5" id="KW-1133">Transmembrane helix</keyword>
<dbReference type="RefSeq" id="WP_317081357.1">
    <property type="nucleotide sequence ID" value="NZ_CP136594.1"/>
</dbReference>
<dbReference type="PANTHER" id="PTHR36974:SF1">
    <property type="entry name" value="DOXX FAMILY MEMBRANE PROTEIN"/>
    <property type="match status" value="1"/>
</dbReference>
<dbReference type="InterPro" id="IPR032808">
    <property type="entry name" value="DoxX"/>
</dbReference>
<dbReference type="EMBL" id="CP136594">
    <property type="protein sequence ID" value="WOE74915.1"/>
    <property type="molecule type" value="Genomic_DNA"/>
</dbReference>
<comment type="subcellular location">
    <subcellularLocation>
        <location evidence="1">Membrane</location>
        <topology evidence="1">Multi-pass membrane protein</topology>
    </subcellularLocation>
</comment>
<feature type="transmembrane region" description="Helical" evidence="5">
    <location>
        <begin position="12"/>
        <end position="29"/>
    </location>
</feature>
<gene>
    <name evidence="6" type="ORF">RB602_13910</name>
</gene>
<organism evidence="6 7">
    <name type="scientific">Alterisphingorhabdus coralli</name>
    <dbReference type="NCBI Taxonomy" id="3071408"/>
    <lineage>
        <taxon>Bacteria</taxon>
        <taxon>Pseudomonadati</taxon>
        <taxon>Pseudomonadota</taxon>
        <taxon>Alphaproteobacteria</taxon>
        <taxon>Sphingomonadales</taxon>
        <taxon>Sphingomonadaceae</taxon>
        <taxon>Alterisphingorhabdus (ex Yan et al. 2024)</taxon>
    </lineage>
</organism>
<evidence type="ECO:0000313" key="7">
    <source>
        <dbReference type="Proteomes" id="UP001302429"/>
    </source>
</evidence>
<dbReference type="Proteomes" id="UP001302429">
    <property type="component" value="Chromosome"/>
</dbReference>
<accession>A0AA97I1M7</accession>
<evidence type="ECO:0000256" key="1">
    <source>
        <dbReference type="ARBA" id="ARBA00004141"/>
    </source>
</evidence>
<evidence type="ECO:0000256" key="3">
    <source>
        <dbReference type="ARBA" id="ARBA00022989"/>
    </source>
</evidence>
<proteinExistence type="predicted"/>
<keyword evidence="7" id="KW-1185">Reference proteome</keyword>
<evidence type="ECO:0000313" key="6">
    <source>
        <dbReference type="EMBL" id="WOE74915.1"/>
    </source>
</evidence>
<feature type="transmembrane region" description="Helical" evidence="5">
    <location>
        <begin position="49"/>
        <end position="67"/>
    </location>
</feature>
<feature type="transmembrane region" description="Helical" evidence="5">
    <location>
        <begin position="114"/>
        <end position="132"/>
    </location>
</feature>
<evidence type="ECO:0000256" key="2">
    <source>
        <dbReference type="ARBA" id="ARBA00022692"/>
    </source>
</evidence>
<evidence type="ECO:0000256" key="5">
    <source>
        <dbReference type="SAM" id="Phobius"/>
    </source>
</evidence>
<dbReference type="KEGG" id="acoa:RB602_13910"/>
<reference evidence="6 7" key="1">
    <citation type="submission" date="2023-10" db="EMBL/GenBank/DDBJ databases">
        <title>Complete genome sequence of a Sphingomonadaceae bacterium.</title>
        <authorList>
            <person name="Yan C."/>
        </authorList>
    </citation>
    <scope>NUCLEOTIDE SEQUENCE [LARGE SCALE GENOMIC DNA]</scope>
    <source>
        <strain evidence="6 7">SCSIO 66989</strain>
    </source>
</reference>
<protein>
    <submittedName>
        <fullName evidence="6">DoxX family protein</fullName>
    </submittedName>
</protein>
<feature type="transmembrane region" description="Helical" evidence="5">
    <location>
        <begin position="74"/>
        <end position="94"/>
    </location>
</feature>
<sequence>MVATHEGSRFRSLCRWLMVIFYFAAGVLHLLSPEPFLAITPPWVPQQEFIIAFTGVAEILGAIGLLIPRFRRAAGIGLALYALCVWPANFYHAFAGISVGGETLTWGYHGPRLLAQPLVIVWALWVGGVFDGRAK</sequence>
<dbReference type="PANTHER" id="PTHR36974">
    <property type="entry name" value="MEMBRANE PROTEIN-RELATED"/>
    <property type="match status" value="1"/>
</dbReference>
<dbReference type="Pfam" id="PF13564">
    <property type="entry name" value="DoxX_2"/>
    <property type="match status" value="1"/>
</dbReference>
<dbReference type="AlphaFoldDB" id="A0AA97I1M7"/>
<keyword evidence="2 5" id="KW-0812">Transmembrane</keyword>